<dbReference type="Pfam" id="PF10304">
    <property type="entry name" value="RTP1_C2"/>
    <property type="match status" value="1"/>
</dbReference>
<dbReference type="RefSeq" id="XP_031859165.1">
    <property type="nucleotide sequence ID" value="XM_032006496.1"/>
</dbReference>
<dbReference type="PANTHER" id="PTHR20959:SF1">
    <property type="entry name" value="TRANSPORT AND GOLGI ORGANIZATION PROTEIN 6 HOMOLOG"/>
    <property type="match status" value="1"/>
</dbReference>
<reference evidence="4" key="2">
    <citation type="submission" date="2024-01" db="EMBL/GenBank/DDBJ databases">
        <title>Comparative genomics of Cryptococcus and Kwoniella reveals pathogenesis evolution and contrasting modes of karyotype evolution via chromosome fusion or intercentromeric recombination.</title>
        <authorList>
            <person name="Coelho M.A."/>
            <person name="David-Palma M."/>
            <person name="Shea T."/>
            <person name="Bowers K."/>
            <person name="McGinley-Smith S."/>
            <person name="Mohammad A.W."/>
            <person name="Gnirke A."/>
            <person name="Yurkov A.M."/>
            <person name="Nowrousian M."/>
            <person name="Sun S."/>
            <person name="Cuomo C.A."/>
            <person name="Heitman J."/>
        </authorList>
    </citation>
    <scope>NUCLEOTIDE SEQUENCE</scope>
    <source>
        <strain evidence="4">CBS 12478</strain>
    </source>
</reference>
<dbReference type="SUPFAM" id="SSF48371">
    <property type="entry name" value="ARM repeat"/>
    <property type="match status" value="1"/>
</dbReference>
<evidence type="ECO:0000256" key="1">
    <source>
        <dbReference type="ARBA" id="ARBA00005724"/>
    </source>
</evidence>
<protein>
    <submittedName>
        <fullName evidence="4">Uncharacterized protein</fullName>
    </submittedName>
</protein>
<evidence type="ECO:0000313" key="4">
    <source>
        <dbReference type="EMBL" id="WWD17535.1"/>
    </source>
</evidence>
<sequence length="1182" mass="130623">MPRPTSPGGPSLKTLLRASEALLKPPQPLPSSPPELLQRLKGCSKLLPKEWKKSCSEWNEEDELEQIGDNAPTGLPSGSAVSSEVEQRRKRRKEELLFVVGKRCFALIKAIQGWLRKEFWPKDQRGGMEQRDFLLGTADLRLIRLMVSHTTFSYLLPLTSNYARSLPDYDPTTAATLSSVIESLLDLLRTASPPRPAAGPSSQSPIPPTAITENLISSHLMPIFLSTVILAYTPSTPSEKYSNLRKSFLHVLMGMTPGFAISTLVNVLKLLTQGRRQGVKPNGWVREWPKYPDGFVNGLLTSQMRRPGGVRGLMENVLGETAKTDDIASIDGKRLDHIFNLLVRIPRESTSETYYPWLLSELFSMIPLTDDSSHHPVAFVNTACYSIQRLLSTDRPLIEEWLRNKLHSPWYPKSGESSVATSWEAIQRSIQNMRLLLIHNPSSPQFADFLVGSVLPPLFSLHTFLSRKQPPKKAGNRITVIDKQNGTNETATNQNLSDDVAFLLKSWGKTVSDEDGVKGIWSIVEGGTGWGKDPNSSFFWEKEAGGGVRLMAGSPHGFADTFSEPDVILPPLSASSEKEEEHLAQLLLARTQATPDPNLLCQFIKGINRPDVASEVILKSLDLWRVRTATEVEPSMDSLLNLQLTIQMMEQLGNQLFTKPDQVLGFVERVLNDQVQALDEAEVKSQSKLNANSLIVEVNGDSVGDLDDDVAPDGKRGLIEVACQLLASLEAEGQLDKSNLTILRPIAFHLNELSTRSPSVSIRNGSREARLLLLAHEASKGDMIEPSSDSGQSAAEVYKQALDLTKDTNLPVRAHGLVMLKELVYSLNCDSTLNSSILNVFIKNIEDDESFIYLSAVKGLSGMVDVLGKDIFERVMSTYRTGIDGLKGDAKEDKLDKVLRIGEVLDQIIDRAGETLSNYANEIVPTLMGVFPDSSLPTIVRSSALSLLTSCATTSYLAIVPWSHEIAEAAIDLVQLESVSSSPFRPSLESAQITPSKPVNSGFRPRRIQLVEDEEPEPALEEEVSVTRPRIVDEDPIKKGDSKHPTLRRAALVLLKEVLGVMGDIAMSKIVSESDSNTNGEIDFQIRTKVDMKEPTLFHGQKGTNKSLFQGKEDNWQIPTALIDRAENVLRYVVQTDEDEIVRGHAESIVDNLDVIRLMMTRVNEGSEDLELGGRLKGLRLV</sequence>
<comment type="similarity">
    <text evidence="1">Belongs to the Tango6 family.</text>
</comment>
<dbReference type="PROSITE" id="PS50077">
    <property type="entry name" value="HEAT_REPEAT"/>
    <property type="match status" value="1"/>
</dbReference>
<dbReference type="InterPro" id="IPR039600">
    <property type="entry name" value="TANGO6/Rtp1"/>
</dbReference>
<accession>A0A5M6BTU4</accession>
<organism evidence="4 5">
    <name type="scientific">Kwoniella shandongensis</name>
    <dbReference type="NCBI Taxonomy" id="1734106"/>
    <lineage>
        <taxon>Eukaryota</taxon>
        <taxon>Fungi</taxon>
        <taxon>Dikarya</taxon>
        <taxon>Basidiomycota</taxon>
        <taxon>Agaricomycotina</taxon>
        <taxon>Tremellomycetes</taxon>
        <taxon>Tremellales</taxon>
        <taxon>Cryptococcaceae</taxon>
        <taxon>Kwoniella</taxon>
    </lineage>
</organism>
<dbReference type="Gene3D" id="1.25.10.10">
    <property type="entry name" value="Leucine-rich Repeat Variant"/>
    <property type="match status" value="1"/>
</dbReference>
<dbReference type="InterPro" id="IPR016024">
    <property type="entry name" value="ARM-type_fold"/>
</dbReference>
<dbReference type="InterPro" id="IPR021133">
    <property type="entry name" value="HEAT_type_2"/>
</dbReference>
<name>A0A5M6BTU4_9TREE</name>
<dbReference type="PANTHER" id="PTHR20959">
    <property type="entry name" value="TRANSPORT AND GOLGI ORGANIZATION PROTEIN 6 FAMILY MEMBER"/>
    <property type="match status" value="1"/>
</dbReference>
<evidence type="ECO:0000259" key="2">
    <source>
        <dbReference type="Pfam" id="PF10304"/>
    </source>
</evidence>
<dbReference type="EMBL" id="CP144053">
    <property type="protein sequence ID" value="WWD17535.1"/>
    <property type="molecule type" value="Genomic_DNA"/>
</dbReference>
<dbReference type="Proteomes" id="UP000322225">
    <property type="component" value="Chromosome 3"/>
</dbReference>
<dbReference type="GeneID" id="43590654"/>
<feature type="domain" description="RNA polymerase II assembly factor Rtp1 C-terminal" evidence="3">
    <location>
        <begin position="798"/>
        <end position="915"/>
    </location>
</feature>
<feature type="domain" description="RNA polymerase II assembly factor Rtp1 C-terminal" evidence="2">
    <location>
        <begin position="1128"/>
        <end position="1154"/>
    </location>
</feature>
<dbReference type="AlphaFoldDB" id="A0A5M6BTU4"/>
<dbReference type="OrthoDB" id="39591at2759"/>
<proteinExistence type="inferred from homology"/>
<dbReference type="Pfam" id="PF10363">
    <property type="entry name" value="RTP1_C1"/>
    <property type="match status" value="1"/>
</dbReference>
<evidence type="ECO:0000313" key="5">
    <source>
        <dbReference type="Proteomes" id="UP000322225"/>
    </source>
</evidence>
<reference evidence="4" key="1">
    <citation type="submission" date="2017-08" db="EMBL/GenBank/DDBJ databases">
        <authorList>
            <person name="Cuomo C."/>
            <person name="Billmyre B."/>
            <person name="Heitman J."/>
        </authorList>
    </citation>
    <scope>NUCLEOTIDE SEQUENCE</scope>
    <source>
        <strain evidence="4">CBS 12478</strain>
    </source>
</reference>
<dbReference type="InterPro" id="IPR011989">
    <property type="entry name" value="ARM-like"/>
</dbReference>
<evidence type="ECO:0000259" key="3">
    <source>
        <dbReference type="Pfam" id="PF10363"/>
    </source>
</evidence>
<dbReference type="KEGG" id="ksn:43590654"/>
<keyword evidence="5" id="KW-1185">Reference proteome</keyword>
<dbReference type="InterPro" id="IPR019414">
    <property type="entry name" value="Rtp1_C2"/>
</dbReference>
<dbReference type="InterPro" id="IPR019451">
    <property type="entry name" value="Rtp1_C1"/>
</dbReference>
<dbReference type="GO" id="GO:0009306">
    <property type="term" value="P:protein secretion"/>
    <property type="evidence" value="ECO:0007669"/>
    <property type="project" value="TreeGrafter"/>
</dbReference>
<gene>
    <name evidence="4" type="ORF">CI109_101976</name>
</gene>